<comment type="caution">
    <text evidence="1">The sequence shown here is derived from an EMBL/GenBank/DDBJ whole genome shotgun (WGS) entry which is preliminary data.</text>
</comment>
<evidence type="ECO:0000313" key="2">
    <source>
        <dbReference type="Proteomes" id="UP001145114"/>
    </source>
</evidence>
<gene>
    <name evidence="1" type="ORF">EV182_003850</name>
</gene>
<dbReference type="EMBL" id="JAMZIH010001072">
    <property type="protein sequence ID" value="KAJ1678539.1"/>
    <property type="molecule type" value="Genomic_DNA"/>
</dbReference>
<evidence type="ECO:0000313" key="1">
    <source>
        <dbReference type="EMBL" id="KAJ1678539.1"/>
    </source>
</evidence>
<dbReference type="Proteomes" id="UP001145114">
    <property type="component" value="Unassembled WGS sequence"/>
</dbReference>
<feature type="non-terminal residue" evidence="1">
    <location>
        <position position="834"/>
    </location>
</feature>
<proteinExistence type="predicted"/>
<feature type="non-terminal residue" evidence="1">
    <location>
        <position position="1"/>
    </location>
</feature>
<reference evidence="1" key="1">
    <citation type="submission" date="2022-06" db="EMBL/GenBank/DDBJ databases">
        <title>Phylogenomic reconstructions and comparative analyses of Kickxellomycotina fungi.</title>
        <authorList>
            <person name="Reynolds N.K."/>
            <person name="Stajich J.E."/>
            <person name="Barry K."/>
            <person name="Grigoriev I.V."/>
            <person name="Crous P."/>
            <person name="Smith M.E."/>
        </authorList>
    </citation>
    <scope>NUCLEOTIDE SEQUENCE</scope>
    <source>
        <strain evidence="1">RSA 2271</strain>
    </source>
</reference>
<keyword evidence="2" id="KW-1185">Reference proteome</keyword>
<accession>A0ACC1HPU7</accession>
<organism evidence="1 2">
    <name type="scientific">Spiromyces aspiralis</name>
    <dbReference type="NCBI Taxonomy" id="68401"/>
    <lineage>
        <taxon>Eukaryota</taxon>
        <taxon>Fungi</taxon>
        <taxon>Fungi incertae sedis</taxon>
        <taxon>Zoopagomycota</taxon>
        <taxon>Kickxellomycotina</taxon>
        <taxon>Kickxellomycetes</taxon>
        <taxon>Kickxellales</taxon>
        <taxon>Kickxellaceae</taxon>
        <taxon>Spiromyces</taxon>
    </lineage>
</organism>
<sequence>DVLIEPRRDTETLFSLIALLYADRSDAGLIFWVPSDNQYERKDRLLVFLRWGMDSREQGMIRAYFDMLSSLSSGPESSRHAHEYMTMNDRPSASVSKSSLCSWASLFGALEFYATRLTQATAEQQQQLGEPLPIIPEPEVALLCSFLRLLRQVALNSTTARISLYENQSYNAIASLFALLGCSVPVTLKAAIFNTLAAFCTLAPYEEHSDNARSATIEIARNIWEKLESAQALPTAGPNSGTGRAGTLQIGRSASSTLWQRRGGIAYELEELEAADETYPETRAFLGLLSSLIHTSPNAPALSDFDKDPTLFSLPSPSIPTNLGEQYRVPGINPYVGFVLDAIFMKVRDREYRSSLEKWAIISGCLDVAERSLATMDLSDFVIDGARPAPQSQAIQQSGGVRHALRVLVTHPGFEIAVRLLCGSRLLDELLSVISTDVEQINFTGNEEGHLIRMSVLQALRILLRTLHIQKTLLQSVVPLLLNSNTQHILGFPLNLPRSITTLDNLLVYRKDSVVRIAVLINATSNLDICLATVKILAILADSAAFSGVDNAANGAGARLAPLNRLVSLIDNSEDSVRIMHGFINCLALSPGEGPEEVAVEAMASQVSRGLTNGLNDTAPAAPAMAVRIAIMDLLIRNLSPEKTPPTISHWLLGFDLLKPSTTDLLTPDKRPTCFHAILNLLPKSDRSGTIQDDLSLVSNYSRLAERCYHLIYKLYSNPVTIDVVTRYLRNYGDFITDQVSAMPTHITGFDSSGSVSWSIPYKAFSQLNAQAWLFRTVAFELHTASLSGMRRSVKKLAGLLTSSGSGHVADDSHVFSMPSLNMPMKLVEHFAEL</sequence>
<name>A0ACC1HPU7_9FUNG</name>
<protein>
    <submittedName>
        <fullName evidence="1">Uncharacterized protein</fullName>
    </submittedName>
</protein>